<proteinExistence type="predicted"/>
<name>A0A182E3E9_ONCOC</name>
<reference evidence="4" key="1">
    <citation type="submission" date="2016-06" db="UniProtKB">
        <authorList>
            <consortium name="WormBaseParasite"/>
        </authorList>
    </citation>
    <scope>IDENTIFICATION</scope>
</reference>
<keyword evidence="3" id="KW-1185">Reference proteome</keyword>
<dbReference type="AlphaFoldDB" id="A0A182E3E9"/>
<dbReference type="EMBL" id="UYRW01000398">
    <property type="protein sequence ID" value="VDK66437.1"/>
    <property type="molecule type" value="Genomic_DNA"/>
</dbReference>
<dbReference type="Proteomes" id="UP000271087">
    <property type="component" value="Unassembled WGS sequence"/>
</dbReference>
<reference evidence="2 3" key="2">
    <citation type="submission" date="2018-08" db="EMBL/GenBank/DDBJ databases">
        <authorList>
            <person name="Laetsch R D."/>
            <person name="Stevens L."/>
            <person name="Kumar S."/>
            <person name="Blaxter L. M."/>
        </authorList>
    </citation>
    <scope>NUCLEOTIDE SEQUENCE [LARGE SCALE GENOMIC DNA]</scope>
</reference>
<sequence>MQKTFTARQNQIEVLAHNCSKERLKRSVMSKSIGKKYHYESIRIEQQQTVEEIEFYKQTSERKIKQWIRIRNSLDLIQQNKSSKAGTPKMIPLKDTAKDLTNLTKVSAEPKRQSSDLSSSELLQQLPEKHKPLLRNADAAAQFQDSTKKNLAEARGSSSTRKALILGINAQNYSKFIRENKSSILTNKYGQNLSHASLIFLKMNREDQDQESLQRGFTRRETKWHFKKWNKTKSLLEKTTKNRSGVKRPRSSVNLPTATSVSRIGIEDSLSAAKMNANKLDQKRMEERRKRIKSETFSRSEQRVTAPHERVENWRPCLQTKVLKRKPISDKLDSPELPEPGPLRTIPSPRPMIVQLVHDIPSGMEIPPRRMRSQSCSTPKPIAIQEKPFQQSNLICKRENVKDVIEKQVFIC</sequence>
<feature type="region of interest" description="Disordered" evidence="1">
    <location>
        <begin position="282"/>
        <end position="304"/>
    </location>
</feature>
<dbReference type="OrthoDB" id="10267190at2759"/>
<gene>
    <name evidence="2" type="ORF">NOO_LOCUS2504</name>
</gene>
<evidence type="ECO:0000313" key="2">
    <source>
        <dbReference type="EMBL" id="VDK66437.1"/>
    </source>
</evidence>
<dbReference type="WBParaSite" id="nOo.2.0.1.t02504-RA">
    <property type="protein sequence ID" value="nOo.2.0.1.t02504-RA"/>
    <property type="gene ID" value="nOo.2.0.1.g02504"/>
</dbReference>
<evidence type="ECO:0000313" key="4">
    <source>
        <dbReference type="WBParaSite" id="nOo.2.0.1.t02504-RA"/>
    </source>
</evidence>
<protein>
    <submittedName>
        <fullName evidence="2 4">Uncharacterized protein</fullName>
    </submittedName>
</protein>
<organism evidence="4">
    <name type="scientific">Onchocerca ochengi</name>
    <name type="common">Filarial nematode worm</name>
    <dbReference type="NCBI Taxonomy" id="42157"/>
    <lineage>
        <taxon>Eukaryota</taxon>
        <taxon>Metazoa</taxon>
        <taxon>Ecdysozoa</taxon>
        <taxon>Nematoda</taxon>
        <taxon>Chromadorea</taxon>
        <taxon>Rhabditida</taxon>
        <taxon>Spirurina</taxon>
        <taxon>Spiruromorpha</taxon>
        <taxon>Filarioidea</taxon>
        <taxon>Onchocercidae</taxon>
        <taxon>Onchocerca</taxon>
    </lineage>
</organism>
<evidence type="ECO:0000256" key="1">
    <source>
        <dbReference type="SAM" id="MobiDB-lite"/>
    </source>
</evidence>
<accession>A0A182E3E9</accession>
<evidence type="ECO:0000313" key="3">
    <source>
        <dbReference type="Proteomes" id="UP000271087"/>
    </source>
</evidence>